<gene>
    <name evidence="2" type="ORF">SVUK_LOCUS7999</name>
</gene>
<dbReference type="AlphaFoldDB" id="A0A3P7IIT2"/>
<organism evidence="2 3">
    <name type="scientific">Strongylus vulgaris</name>
    <name type="common">Blood worm</name>
    <dbReference type="NCBI Taxonomy" id="40348"/>
    <lineage>
        <taxon>Eukaryota</taxon>
        <taxon>Metazoa</taxon>
        <taxon>Ecdysozoa</taxon>
        <taxon>Nematoda</taxon>
        <taxon>Chromadorea</taxon>
        <taxon>Rhabditida</taxon>
        <taxon>Rhabditina</taxon>
        <taxon>Rhabditomorpha</taxon>
        <taxon>Strongyloidea</taxon>
        <taxon>Strongylidae</taxon>
        <taxon>Strongylus</taxon>
    </lineage>
</organism>
<protein>
    <submittedName>
        <fullName evidence="2">Uncharacterized protein</fullName>
    </submittedName>
</protein>
<sequence>MALAQKGESLAALSTMPSLPIPFLQSVQIPPTQQLSSPIVNVAKPPTQVFNFITYSSSLVRTPAAKEHRHSSLFIPTSLLLGRRNNKKKEADLIGDVTPPPPSSSFKSLPSTPEDASQRNLGPSANNTPSTSSQPTALNDLCSIDWSCVPPPQST</sequence>
<dbReference type="OrthoDB" id="524326at2759"/>
<dbReference type="EMBL" id="UYYB01028333">
    <property type="protein sequence ID" value="VDM73001.1"/>
    <property type="molecule type" value="Genomic_DNA"/>
</dbReference>
<dbReference type="Proteomes" id="UP000270094">
    <property type="component" value="Unassembled WGS sequence"/>
</dbReference>
<feature type="non-terminal residue" evidence="2">
    <location>
        <position position="155"/>
    </location>
</feature>
<evidence type="ECO:0000313" key="3">
    <source>
        <dbReference type="Proteomes" id="UP000270094"/>
    </source>
</evidence>
<reference evidence="2 3" key="1">
    <citation type="submission" date="2018-11" db="EMBL/GenBank/DDBJ databases">
        <authorList>
            <consortium name="Pathogen Informatics"/>
        </authorList>
    </citation>
    <scope>NUCLEOTIDE SEQUENCE [LARGE SCALE GENOMIC DNA]</scope>
</reference>
<feature type="region of interest" description="Disordered" evidence="1">
    <location>
        <begin position="86"/>
        <end position="138"/>
    </location>
</feature>
<name>A0A3P7IIT2_STRVU</name>
<accession>A0A3P7IIT2</accession>
<evidence type="ECO:0000256" key="1">
    <source>
        <dbReference type="SAM" id="MobiDB-lite"/>
    </source>
</evidence>
<feature type="compositionally biased region" description="Polar residues" evidence="1">
    <location>
        <begin position="114"/>
        <end position="137"/>
    </location>
</feature>
<keyword evidence="3" id="KW-1185">Reference proteome</keyword>
<proteinExistence type="predicted"/>
<feature type="compositionally biased region" description="Low complexity" evidence="1">
    <location>
        <begin position="104"/>
        <end position="113"/>
    </location>
</feature>
<evidence type="ECO:0000313" key="2">
    <source>
        <dbReference type="EMBL" id="VDM73001.1"/>
    </source>
</evidence>